<dbReference type="Proteomes" id="UP000239002">
    <property type="component" value="Unassembled WGS sequence"/>
</dbReference>
<keyword evidence="3" id="KW-1185">Reference proteome</keyword>
<evidence type="ECO:0000313" key="2">
    <source>
        <dbReference type="EMBL" id="PPK96666.1"/>
    </source>
</evidence>
<feature type="domain" description="Copper-binding protein MbnP-like" evidence="1">
    <location>
        <begin position="17"/>
        <end position="201"/>
    </location>
</feature>
<dbReference type="InterPro" id="IPR046863">
    <property type="entry name" value="MbnP-like_dom"/>
</dbReference>
<organism evidence="2 3">
    <name type="scientific">Nonlabens xylanidelens</name>
    <dbReference type="NCBI Taxonomy" id="191564"/>
    <lineage>
        <taxon>Bacteria</taxon>
        <taxon>Pseudomonadati</taxon>
        <taxon>Bacteroidota</taxon>
        <taxon>Flavobacteriia</taxon>
        <taxon>Flavobacteriales</taxon>
        <taxon>Flavobacteriaceae</taxon>
        <taxon>Nonlabens</taxon>
    </lineage>
</organism>
<dbReference type="AlphaFoldDB" id="A0A2S6IRJ8"/>
<proteinExistence type="predicted"/>
<dbReference type="Pfam" id="PF20243">
    <property type="entry name" value="MbnP"/>
    <property type="match status" value="1"/>
</dbReference>
<protein>
    <recommendedName>
        <fullName evidence="1">Copper-binding protein MbnP-like domain-containing protein</fullName>
    </recommendedName>
</protein>
<accession>A0A2S6IRJ8</accession>
<evidence type="ECO:0000259" key="1">
    <source>
        <dbReference type="Pfam" id="PF20243"/>
    </source>
</evidence>
<gene>
    <name evidence="2" type="ORF">LY01_00489</name>
</gene>
<dbReference type="EMBL" id="PTJE01000001">
    <property type="protein sequence ID" value="PPK96666.1"/>
    <property type="molecule type" value="Genomic_DNA"/>
</dbReference>
<sequence length="223" mass="25808">MYIGGIKEHVLNREEVLVVKIKPTFNGHSFTKNTWLITSQNDSIQISKLRFYLTNFEFIDAQNNSIKIPESNYLIDAFDQETLQFDLKTIKKTNFKHILYKIGVDEKLHDAGAQSGALDPINGMYWAWQSGFINFKLEGKSPSCNTRKNKFTFHLGGYKMPYSTTRDVRLDLYNKEKYIIIKMDISSFFNDLSLTDINQVMTPGEEAYQCSLQLPQLFSITNE</sequence>
<name>A0A2S6IRJ8_9FLAO</name>
<evidence type="ECO:0000313" key="3">
    <source>
        <dbReference type="Proteomes" id="UP000239002"/>
    </source>
</evidence>
<comment type="caution">
    <text evidence="2">The sequence shown here is derived from an EMBL/GenBank/DDBJ whole genome shotgun (WGS) entry which is preliminary data.</text>
</comment>
<reference evidence="2 3" key="1">
    <citation type="submission" date="2018-02" db="EMBL/GenBank/DDBJ databases">
        <title>Genomic Encyclopedia of Archaeal and Bacterial Type Strains, Phase II (KMG-II): from individual species to whole genera.</title>
        <authorList>
            <person name="Goeker M."/>
        </authorList>
    </citation>
    <scope>NUCLEOTIDE SEQUENCE [LARGE SCALE GENOMIC DNA]</scope>
    <source>
        <strain evidence="2 3">DSM 16809</strain>
    </source>
</reference>